<gene>
    <name evidence="2" type="ORF">OIU84_008664</name>
</gene>
<accession>A0AAD6NXJ2</accession>
<protein>
    <recommendedName>
        <fullName evidence="1">Proliferating cell nuclear antigen PCNA N-terminal domain-containing protein</fullName>
    </recommendedName>
</protein>
<comment type="caution">
    <text evidence="2">The sequence shown here is derived from an EMBL/GenBank/DDBJ whole genome shotgun (WGS) entry which is preliminary data.</text>
</comment>
<dbReference type="Gene3D" id="3.10.150.10">
    <property type="entry name" value="DNA Polymerase III, subunit A, domain 2"/>
    <property type="match status" value="1"/>
</dbReference>
<dbReference type="GO" id="GO:0006275">
    <property type="term" value="P:regulation of DNA replication"/>
    <property type="evidence" value="ECO:0007669"/>
    <property type="project" value="InterPro"/>
</dbReference>
<dbReference type="InterPro" id="IPR046938">
    <property type="entry name" value="DNA_clamp_sf"/>
</dbReference>
<evidence type="ECO:0000313" key="3">
    <source>
        <dbReference type="Proteomes" id="UP001162972"/>
    </source>
</evidence>
<evidence type="ECO:0000259" key="1">
    <source>
        <dbReference type="Pfam" id="PF00705"/>
    </source>
</evidence>
<dbReference type="EMBL" id="JAPFFJ010000015">
    <property type="protein sequence ID" value="KAJ6409017.1"/>
    <property type="molecule type" value="Genomic_DNA"/>
</dbReference>
<keyword evidence="3" id="KW-1185">Reference proteome</keyword>
<dbReference type="SUPFAM" id="SSF55979">
    <property type="entry name" value="DNA clamp"/>
    <property type="match status" value="1"/>
</dbReference>
<organism evidence="2 3">
    <name type="scientific">Salix udensis</name>
    <dbReference type="NCBI Taxonomy" id="889485"/>
    <lineage>
        <taxon>Eukaryota</taxon>
        <taxon>Viridiplantae</taxon>
        <taxon>Streptophyta</taxon>
        <taxon>Embryophyta</taxon>
        <taxon>Tracheophyta</taxon>
        <taxon>Spermatophyta</taxon>
        <taxon>Magnoliopsida</taxon>
        <taxon>eudicotyledons</taxon>
        <taxon>Gunneridae</taxon>
        <taxon>Pentapetalae</taxon>
        <taxon>rosids</taxon>
        <taxon>fabids</taxon>
        <taxon>Malpighiales</taxon>
        <taxon>Salicaceae</taxon>
        <taxon>Saliceae</taxon>
        <taxon>Salix</taxon>
    </lineage>
</organism>
<dbReference type="AlphaFoldDB" id="A0AAD6NXJ2"/>
<evidence type="ECO:0000313" key="2">
    <source>
        <dbReference type="EMBL" id="KAJ6409017.1"/>
    </source>
</evidence>
<feature type="domain" description="Proliferating cell nuclear antigen PCNA N-terminal" evidence="1">
    <location>
        <begin position="1"/>
        <end position="30"/>
    </location>
</feature>
<sequence length="217" mass="24721">MLELRLVQGSILKKVLESIKDLVNDANFAFMQGATFVNSEIVFRMLIISFNGFPAGSQTVPQFFTGLIPFVPRKEPVYVSSIFKFPWYHGIEDGCPVLSVGERNTRYKATFSWEISDSLLSLSSLSPSRWSATADFAEAISKMKPGLNSPKLSRLTRSKPYCSRGSRLDDVQDDGYRNYKFLKQNARLARKSRRRYLERQGTGMFSDQEVGQIHKIR</sequence>
<dbReference type="Pfam" id="PF00705">
    <property type="entry name" value="PCNA_N"/>
    <property type="match status" value="1"/>
</dbReference>
<dbReference type="InterPro" id="IPR022648">
    <property type="entry name" value="Pr_cel_nuc_antig_N"/>
</dbReference>
<dbReference type="Proteomes" id="UP001162972">
    <property type="component" value="Chromosome 9"/>
</dbReference>
<dbReference type="GO" id="GO:0003677">
    <property type="term" value="F:DNA binding"/>
    <property type="evidence" value="ECO:0007669"/>
    <property type="project" value="InterPro"/>
</dbReference>
<name>A0AAD6NXJ2_9ROSI</name>
<proteinExistence type="predicted"/>
<reference evidence="2 3" key="1">
    <citation type="journal article" date="2023" name="Int. J. Mol. Sci.">
        <title>De Novo Assembly and Annotation of 11 Diverse Shrub Willow (Salix) Genomes Reveals Novel Gene Organization in Sex-Linked Regions.</title>
        <authorList>
            <person name="Hyden B."/>
            <person name="Feng K."/>
            <person name="Yates T.B."/>
            <person name="Jawdy S."/>
            <person name="Cereghino C."/>
            <person name="Smart L.B."/>
            <person name="Muchero W."/>
        </authorList>
    </citation>
    <scope>NUCLEOTIDE SEQUENCE [LARGE SCALE GENOMIC DNA]</scope>
    <source>
        <tissue evidence="2">Shoot tip</tissue>
    </source>
</reference>